<evidence type="ECO:0000313" key="8">
    <source>
        <dbReference type="Proteomes" id="UP001595632"/>
    </source>
</evidence>
<feature type="transmembrane region" description="Helical" evidence="6">
    <location>
        <begin position="264"/>
        <end position="283"/>
    </location>
</feature>
<evidence type="ECO:0000256" key="1">
    <source>
        <dbReference type="ARBA" id="ARBA00004141"/>
    </source>
</evidence>
<protein>
    <submittedName>
        <fullName evidence="7">AI-2E family transporter</fullName>
    </submittedName>
</protein>
<keyword evidence="8" id="KW-1185">Reference proteome</keyword>
<reference evidence="8" key="1">
    <citation type="journal article" date="2019" name="Int. J. Syst. Evol. Microbiol.">
        <title>The Global Catalogue of Microorganisms (GCM) 10K type strain sequencing project: providing services to taxonomists for standard genome sequencing and annotation.</title>
        <authorList>
            <consortium name="The Broad Institute Genomics Platform"/>
            <consortium name="The Broad Institute Genome Sequencing Center for Infectious Disease"/>
            <person name="Wu L."/>
            <person name="Ma J."/>
        </authorList>
    </citation>
    <scope>NUCLEOTIDE SEQUENCE [LARGE SCALE GENOMIC DNA]</scope>
    <source>
        <strain evidence="8">KCTC 52366</strain>
    </source>
</reference>
<gene>
    <name evidence="7" type="ORF">ACFOGP_20375</name>
</gene>
<feature type="transmembrane region" description="Helical" evidence="6">
    <location>
        <begin position="205"/>
        <end position="232"/>
    </location>
</feature>
<feature type="transmembrane region" description="Helical" evidence="6">
    <location>
        <begin position="30"/>
        <end position="51"/>
    </location>
</feature>
<dbReference type="EMBL" id="JBHRTB010000010">
    <property type="protein sequence ID" value="MFC3145088.1"/>
    <property type="molecule type" value="Genomic_DNA"/>
</dbReference>
<comment type="caution">
    <text evidence="7">The sequence shown here is derived from an EMBL/GenBank/DDBJ whole genome shotgun (WGS) entry which is preliminary data.</text>
</comment>
<feature type="transmembrane region" description="Helical" evidence="6">
    <location>
        <begin position="303"/>
        <end position="329"/>
    </location>
</feature>
<evidence type="ECO:0000256" key="2">
    <source>
        <dbReference type="ARBA" id="ARBA00009773"/>
    </source>
</evidence>
<name>A0ABV7GXR4_9RHOB</name>
<feature type="transmembrane region" description="Helical" evidence="6">
    <location>
        <begin position="138"/>
        <end position="161"/>
    </location>
</feature>
<evidence type="ECO:0000256" key="3">
    <source>
        <dbReference type="ARBA" id="ARBA00022692"/>
    </source>
</evidence>
<dbReference type="Proteomes" id="UP001595632">
    <property type="component" value="Unassembled WGS sequence"/>
</dbReference>
<dbReference type="InterPro" id="IPR002549">
    <property type="entry name" value="AI-2E-like"/>
</dbReference>
<proteinExistence type="inferred from homology"/>
<keyword evidence="3 6" id="KW-0812">Transmembrane</keyword>
<dbReference type="PANTHER" id="PTHR21716">
    <property type="entry name" value="TRANSMEMBRANE PROTEIN"/>
    <property type="match status" value="1"/>
</dbReference>
<dbReference type="RefSeq" id="WP_275634289.1">
    <property type="nucleotide sequence ID" value="NZ_JARGYD010000008.1"/>
</dbReference>
<evidence type="ECO:0000256" key="6">
    <source>
        <dbReference type="SAM" id="Phobius"/>
    </source>
</evidence>
<feature type="transmembrane region" description="Helical" evidence="6">
    <location>
        <begin position="7"/>
        <end position="24"/>
    </location>
</feature>
<comment type="subcellular location">
    <subcellularLocation>
        <location evidence="1">Membrane</location>
        <topology evidence="1">Multi-pass membrane protein</topology>
    </subcellularLocation>
</comment>
<accession>A0ABV7GXR4</accession>
<sequence length="366" mass="39652">MQQTPLFNLVLFLVLAVTLTTILYLGRGVILPIVAATILVYLMSAATAALARVPMLDRLPNGMLSFLVVLVFSLVVALFAAVVAATVRSIIEVIPGYEANLDRFIVGMADRLNLDATEMWDSLRTATIDRIDIEALTIALLGNFTSLGGMIFVILIYAAFLTGERMRFPAKIARALPEAGDAERVMSVVQQVNAQITTYLGVKTLINIILASICYVILWALGIDFALFWAIVIGMLNYIPYFGSYLGVAFPAVLSLAQFVSVPWTLLVTVLLTAAQFVVGNILEPRLIGRQLNLSPFVVLIALAFWGALWGIPGAMLAIPMTSILIIVLSQFRSTRFLAVLAAERLDPDPGLPARSRPAADEVSAP</sequence>
<keyword evidence="4 6" id="KW-1133">Transmembrane helix</keyword>
<evidence type="ECO:0000256" key="4">
    <source>
        <dbReference type="ARBA" id="ARBA00022989"/>
    </source>
</evidence>
<dbReference type="PANTHER" id="PTHR21716:SF64">
    <property type="entry name" value="AI-2 TRANSPORT PROTEIN TQSA"/>
    <property type="match status" value="1"/>
</dbReference>
<dbReference type="Pfam" id="PF01594">
    <property type="entry name" value="AI-2E_transport"/>
    <property type="match status" value="1"/>
</dbReference>
<evidence type="ECO:0000256" key="5">
    <source>
        <dbReference type="ARBA" id="ARBA00023136"/>
    </source>
</evidence>
<evidence type="ECO:0000313" key="7">
    <source>
        <dbReference type="EMBL" id="MFC3145088.1"/>
    </source>
</evidence>
<organism evidence="7 8">
    <name type="scientific">Psychromarinibacter halotolerans</name>
    <dbReference type="NCBI Taxonomy" id="1775175"/>
    <lineage>
        <taxon>Bacteria</taxon>
        <taxon>Pseudomonadati</taxon>
        <taxon>Pseudomonadota</taxon>
        <taxon>Alphaproteobacteria</taxon>
        <taxon>Rhodobacterales</taxon>
        <taxon>Paracoccaceae</taxon>
        <taxon>Psychromarinibacter</taxon>
    </lineage>
</organism>
<feature type="transmembrane region" description="Helical" evidence="6">
    <location>
        <begin position="63"/>
        <end position="87"/>
    </location>
</feature>
<keyword evidence="5 6" id="KW-0472">Membrane</keyword>
<comment type="similarity">
    <text evidence="2">Belongs to the autoinducer-2 exporter (AI-2E) (TC 2.A.86) family.</text>
</comment>